<sequence>MRSALAEEPNCTPLNSGRRADVFVRIIHLLGKLVGESIQFRNVDPGRYLARRRHRRWFAAICRNPRRRRTHSLSCPDSLAQSCHPSISIFVELAPDRCFDLA</sequence>
<keyword evidence="2" id="KW-1185">Reference proteome</keyword>
<organism evidence="1 2">
    <name type="scientific">Linum trigynum</name>
    <dbReference type="NCBI Taxonomy" id="586398"/>
    <lineage>
        <taxon>Eukaryota</taxon>
        <taxon>Viridiplantae</taxon>
        <taxon>Streptophyta</taxon>
        <taxon>Embryophyta</taxon>
        <taxon>Tracheophyta</taxon>
        <taxon>Spermatophyta</taxon>
        <taxon>Magnoliopsida</taxon>
        <taxon>eudicotyledons</taxon>
        <taxon>Gunneridae</taxon>
        <taxon>Pentapetalae</taxon>
        <taxon>rosids</taxon>
        <taxon>fabids</taxon>
        <taxon>Malpighiales</taxon>
        <taxon>Linaceae</taxon>
        <taxon>Linum</taxon>
    </lineage>
</organism>
<reference evidence="1 2" key="1">
    <citation type="submission" date="2024-04" db="EMBL/GenBank/DDBJ databases">
        <authorList>
            <person name="Fracassetti M."/>
        </authorList>
    </citation>
    <scope>NUCLEOTIDE SEQUENCE [LARGE SCALE GENOMIC DNA]</scope>
</reference>
<name>A0AAV2E8K1_9ROSI</name>
<evidence type="ECO:0000313" key="2">
    <source>
        <dbReference type="Proteomes" id="UP001497516"/>
    </source>
</evidence>
<dbReference type="EMBL" id="OZ034817">
    <property type="protein sequence ID" value="CAL1382204.1"/>
    <property type="molecule type" value="Genomic_DNA"/>
</dbReference>
<protein>
    <submittedName>
        <fullName evidence="1">Uncharacterized protein</fullName>
    </submittedName>
</protein>
<proteinExistence type="predicted"/>
<accession>A0AAV2E8K1</accession>
<dbReference type="AlphaFoldDB" id="A0AAV2E8K1"/>
<dbReference type="Proteomes" id="UP001497516">
    <property type="component" value="Chromosome 4"/>
</dbReference>
<gene>
    <name evidence="1" type="ORF">LTRI10_LOCUS23543</name>
</gene>
<evidence type="ECO:0000313" key="1">
    <source>
        <dbReference type="EMBL" id="CAL1382204.1"/>
    </source>
</evidence>